<dbReference type="NCBIfam" id="TIGR03696">
    <property type="entry name" value="Rhs_assc_core"/>
    <property type="match status" value="1"/>
</dbReference>
<keyword evidence="6" id="KW-1185">Reference proteome</keyword>
<gene>
    <name evidence="5" type="ORF">Q6A48_05985</name>
</gene>
<dbReference type="Gene3D" id="2.180.10.10">
    <property type="entry name" value="RHS repeat-associated core"/>
    <property type="match status" value="1"/>
</dbReference>
<evidence type="ECO:0000256" key="1">
    <source>
        <dbReference type="ARBA" id="ARBA00022737"/>
    </source>
</evidence>
<comment type="caution">
    <text evidence="5">The sequence shown here is derived from an EMBL/GenBank/DDBJ whole genome shotgun (WGS) entry which is preliminary data.</text>
</comment>
<dbReference type="Pfam" id="PF25023">
    <property type="entry name" value="TEN_YD-shell"/>
    <property type="match status" value="1"/>
</dbReference>
<dbReference type="Proteomes" id="UP001228019">
    <property type="component" value="Unassembled WGS sequence"/>
</dbReference>
<name>A0ABT9BV52_9PSED</name>
<dbReference type="InterPro" id="IPR022385">
    <property type="entry name" value="Rhs_assc_core"/>
</dbReference>
<evidence type="ECO:0000256" key="2">
    <source>
        <dbReference type="SAM" id="MobiDB-lite"/>
    </source>
</evidence>
<feature type="domain" description="F-box" evidence="3">
    <location>
        <begin position="216"/>
        <end position="249"/>
    </location>
</feature>
<protein>
    <submittedName>
        <fullName evidence="5">RHS repeat-associated core domain-containing protein</fullName>
    </submittedName>
</protein>
<reference evidence="5 6" key="1">
    <citation type="submission" date="2023-07" db="EMBL/GenBank/DDBJ databases">
        <title>Identification of four novel Pseudomonas species associated with bacterial leaf spot of cucurbits.</title>
        <authorList>
            <person name="Fullem K.R."/>
        </authorList>
    </citation>
    <scope>NUCLEOTIDE SEQUENCE [LARGE SCALE GENOMIC DNA]</scope>
    <source>
        <strain evidence="5 6">K18</strain>
    </source>
</reference>
<dbReference type="InterPro" id="IPR001810">
    <property type="entry name" value="F-box_dom"/>
</dbReference>
<feature type="region of interest" description="Disordered" evidence="2">
    <location>
        <begin position="324"/>
        <end position="351"/>
    </location>
</feature>
<evidence type="ECO:0000313" key="6">
    <source>
        <dbReference type="Proteomes" id="UP001228019"/>
    </source>
</evidence>
<evidence type="ECO:0000259" key="3">
    <source>
        <dbReference type="Pfam" id="PF00646"/>
    </source>
</evidence>
<sequence>MPNHQQTLLCRYHYDPLDRLADCTPSSQARTQRFYLKERLTSEIQGSIQRSIFQQDDHLLAQQQRQDSIVETTLLAADRQRSVLQALDATGTHPLVYTPYGHRVMENGLLSLLGFNGERLDPMTGYYLLGNGYRAFNPVLMRFNSPDSFSPFREGGFNAYVYCVGDPVNKQDPTGHVSWAALMLKHFPKAMSAVKTMNVASKPNQIIGPFNKFLGMPHILENILGNVESKTLVNLSLISKDMNRLVKSHVRPIANGPADKIPAFLHHELRSIATGRSKGHLPSQVLGNETLVTFAKRAQRGANPMTELTETMALNAHLKAKSLVSRPPLKRASESFSQQTQSKKIRKDTTV</sequence>
<dbReference type="RefSeq" id="WP_304552630.1">
    <property type="nucleotide sequence ID" value="NZ_JAUQOP010000005.1"/>
</dbReference>
<feature type="domain" description="Teneurin-like YD-shell" evidence="4">
    <location>
        <begin position="10"/>
        <end position="148"/>
    </location>
</feature>
<dbReference type="InterPro" id="IPR056823">
    <property type="entry name" value="TEN-like_YD-shell"/>
</dbReference>
<evidence type="ECO:0000259" key="4">
    <source>
        <dbReference type="Pfam" id="PF25023"/>
    </source>
</evidence>
<proteinExistence type="predicted"/>
<dbReference type="SUPFAM" id="SSF56399">
    <property type="entry name" value="ADP-ribosylation"/>
    <property type="match status" value="1"/>
</dbReference>
<evidence type="ECO:0000313" key="5">
    <source>
        <dbReference type="EMBL" id="MDO7896436.1"/>
    </source>
</evidence>
<dbReference type="EMBL" id="JAUQOP010000005">
    <property type="protein sequence ID" value="MDO7896436.1"/>
    <property type="molecule type" value="Genomic_DNA"/>
</dbReference>
<organism evidence="5 6">
    <name type="scientific">Pseudomonas citrulli</name>
    <dbReference type="NCBI Taxonomy" id="3064347"/>
    <lineage>
        <taxon>Bacteria</taxon>
        <taxon>Pseudomonadati</taxon>
        <taxon>Pseudomonadota</taxon>
        <taxon>Gammaproteobacteria</taxon>
        <taxon>Pseudomonadales</taxon>
        <taxon>Pseudomonadaceae</taxon>
        <taxon>Pseudomonas</taxon>
    </lineage>
</organism>
<accession>A0ABT9BV52</accession>
<keyword evidence="1" id="KW-0677">Repeat</keyword>
<dbReference type="Pfam" id="PF00646">
    <property type="entry name" value="F-box"/>
    <property type="match status" value="1"/>
</dbReference>